<reference evidence="1" key="2">
    <citation type="journal article" date="2015" name="Data Brief">
        <title>Shoot transcriptome of the giant reed, Arundo donax.</title>
        <authorList>
            <person name="Barrero R.A."/>
            <person name="Guerrero F.D."/>
            <person name="Moolhuijzen P."/>
            <person name="Goolsby J.A."/>
            <person name="Tidwell J."/>
            <person name="Bellgard S.E."/>
            <person name="Bellgard M.I."/>
        </authorList>
    </citation>
    <scope>NUCLEOTIDE SEQUENCE</scope>
    <source>
        <tissue evidence="1">Shoot tissue taken approximately 20 cm above the soil surface</tissue>
    </source>
</reference>
<sequence length="12" mass="1409">MTHILQQGIRDP</sequence>
<organism evidence="1">
    <name type="scientific">Arundo donax</name>
    <name type="common">Giant reed</name>
    <name type="synonym">Donax arundinaceus</name>
    <dbReference type="NCBI Taxonomy" id="35708"/>
    <lineage>
        <taxon>Eukaryota</taxon>
        <taxon>Viridiplantae</taxon>
        <taxon>Streptophyta</taxon>
        <taxon>Embryophyta</taxon>
        <taxon>Tracheophyta</taxon>
        <taxon>Spermatophyta</taxon>
        <taxon>Magnoliopsida</taxon>
        <taxon>Liliopsida</taxon>
        <taxon>Poales</taxon>
        <taxon>Poaceae</taxon>
        <taxon>PACMAD clade</taxon>
        <taxon>Arundinoideae</taxon>
        <taxon>Arundineae</taxon>
        <taxon>Arundo</taxon>
    </lineage>
</organism>
<protein>
    <submittedName>
        <fullName evidence="1">Uncharacterized protein</fullName>
    </submittedName>
</protein>
<name>A0A0A8ZYX6_ARUDO</name>
<proteinExistence type="predicted"/>
<evidence type="ECO:0000313" key="1">
    <source>
        <dbReference type="EMBL" id="JAD41960.1"/>
    </source>
</evidence>
<accession>A0A0A8ZYX6</accession>
<dbReference type="EMBL" id="GBRH01255935">
    <property type="protein sequence ID" value="JAD41960.1"/>
    <property type="molecule type" value="Transcribed_RNA"/>
</dbReference>
<reference evidence="1" key="1">
    <citation type="submission" date="2014-09" db="EMBL/GenBank/DDBJ databases">
        <authorList>
            <person name="Magalhaes I.L.F."/>
            <person name="Oliveira U."/>
            <person name="Santos F.R."/>
            <person name="Vidigal T.H.D.A."/>
            <person name="Brescovit A.D."/>
            <person name="Santos A.J."/>
        </authorList>
    </citation>
    <scope>NUCLEOTIDE SEQUENCE</scope>
    <source>
        <tissue evidence="1">Shoot tissue taken approximately 20 cm above the soil surface</tissue>
    </source>
</reference>